<evidence type="ECO:0000313" key="2">
    <source>
        <dbReference type="Proteomes" id="UP000054538"/>
    </source>
</evidence>
<keyword evidence="2" id="KW-1185">Reference proteome</keyword>
<sequence length="74" mass="8027">GGISLTCDAWQASNTDAYFTVTGHCIEESKPGSWELECVVLSFTQMNSAHNGPRLGQALFKICDRLGIAHKVSQ</sequence>
<dbReference type="InParanoid" id="A0A0D0DKM8"/>
<dbReference type="HOGENOM" id="CLU_155624_0_1_1"/>
<dbReference type="EMBL" id="KN825350">
    <property type="protein sequence ID" value="KIK91763.1"/>
    <property type="molecule type" value="Genomic_DNA"/>
</dbReference>
<dbReference type="Proteomes" id="UP000054538">
    <property type="component" value="Unassembled WGS sequence"/>
</dbReference>
<dbReference type="OrthoDB" id="2648256at2759"/>
<name>A0A0D0DKM8_9AGAM</name>
<accession>A0A0D0DKM8</accession>
<protein>
    <submittedName>
        <fullName evidence="1">Uncharacterized protein</fullName>
    </submittedName>
</protein>
<dbReference type="AlphaFoldDB" id="A0A0D0DKM8"/>
<feature type="non-terminal residue" evidence="1">
    <location>
        <position position="1"/>
    </location>
</feature>
<evidence type="ECO:0000313" key="1">
    <source>
        <dbReference type="EMBL" id="KIK91763.1"/>
    </source>
</evidence>
<reference evidence="2" key="2">
    <citation type="submission" date="2015-01" db="EMBL/GenBank/DDBJ databases">
        <title>Evolutionary Origins and Diversification of the Mycorrhizal Mutualists.</title>
        <authorList>
            <consortium name="DOE Joint Genome Institute"/>
            <consortium name="Mycorrhizal Genomics Consortium"/>
            <person name="Kohler A."/>
            <person name="Kuo A."/>
            <person name="Nagy L.G."/>
            <person name="Floudas D."/>
            <person name="Copeland A."/>
            <person name="Barry K.W."/>
            <person name="Cichocki N."/>
            <person name="Veneault-Fourrey C."/>
            <person name="LaButti K."/>
            <person name="Lindquist E.A."/>
            <person name="Lipzen A."/>
            <person name="Lundell T."/>
            <person name="Morin E."/>
            <person name="Murat C."/>
            <person name="Riley R."/>
            <person name="Ohm R."/>
            <person name="Sun H."/>
            <person name="Tunlid A."/>
            <person name="Henrissat B."/>
            <person name="Grigoriev I.V."/>
            <person name="Hibbett D.S."/>
            <person name="Martin F."/>
        </authorList>
    </citation>
    <scope>NUCLEOTIDE SEQUENCE [LARGE SCALE GENOMIC DNA]</scope>
    <source>
        <strain evidence="2">Ve08.2h10</strain>
    </source>
</reference>
<reference evidence="1 2" key="1">
    <citation type="submission" date="2014-04" db="EMBL/GenBank/DDBJ databases">
        <authorList>
            <consortium name="DOE Joint Genome Institute"/>
            <person name="Kuo A."/>
            <person name="Kohler A."/>
            <person name="Jargeat P."/>
            <person name="Nagy L.G."/>
            <person name="Floudas D."/>
            <person name="Copeland A."/>
            <person name="Barry K.W."/>
            <person name="Cichocki N."/>
            <person name="Veneault-Fourrey C."/>
            <person name="LaButti K."/>
            <person name="Lindquist E.A."/>
            <person name="Lipzen A."/>
            <person name="Lundell T."/>
            <person name="Morin E."/>
            <person name="Murat C."/>
            <person name="Sun H."/>
            <person name="Tunlid A."/>
            <person name="Henrissat B."/>
            <person name="Grigoriev I.V."/>
            <person name="Hibbett D.S."/>
            <person name="Martin F."/>
            <person name="Nordberg H.P."/>
            <person name="Cantor M.N."/>
            <person name="Hua S.X."/>
        </authorList>
    </citation>
    <scope>NUCLEOTIDE SEQUENCE [LARGE SCALE GENOMIC DNA]</scope>
    <source>
        <strain evidence="1 2">Ve08.2h10</strain>
    </source>
</reference>
<gene>
    <name evidence="1" type="ORF">PAXRUDRAFT_148775</name>
</gene>
<proteinExistence type="predicted"/>
<organism evidence="1 2">
    <name type="scientific">Paxillus rubicundulus Ve08.2h10</name>
    <dbReference type="NCBI Taxonomy" id="930991"/>
    <lineage>
        <taxon>Eukaryota</taxon>
        <taxon>Fungi</taxon>
        <taxon>Dikarya</taxon>
        <taxon>Basidiomycota</taxon>
        <taxon>Agaricomycotina</taxon>
        <taxon>Agaricomycetes</taxon>
        <taxon>Agaricomycetidae</taxon>
        <taxon>Boletales</taxon>
        <taxon>Paxilineae</taxon>
        <taxon>Paxillaceae</taxon>
        <taxon>Paxillus</taxon>
    </lineage>
</organism>
<dbReference type="STRING" id="930991.A0A0D0DKM8"/>